<sequence length="186" mass="21103">METRARMKQRMAIEDAFWWQKARLKWDLKGDKNTSYFHNCVSFRHRRLHIHKVEMEDDGQVKEPGAVKTAISSYFKKVYAKVPIALDDDFLQAVPAIISENENQMLARPPDKEEILAAVGVLGTQNAPGADGFLGGFFRATWDIISDDLLDVVNIFLSGFELPKEISSTLMVLIPKVKNPSLFSDF</sequence>
<keyword evidence="3" id="KW-1185">Reference proteome</keyword>
<reference evidence="1" key="2">
    <citation type="submission" date="2023-04" db="EMBL/GenBank/DDBJ databases">
        <authorList>
            <person name="Bruccoleri R.E."/>
            <person name="Oakeley E.J."/>
            <person name="Faust A.-M."/>
            <person name="Dessus-Babus S."/>
            <person name="Altorfer M."/>
            <person name="Burckhardt D."/>
            <person name="Oertli M."/>
            <person name="Naumann U."/>
            <person name="Petersen F."/>
            <person name="Wong J."/>
        </authorList>
    </citation>
    <scope>NUCLEOTIDE SEQUENCE</scope>
    <source>
        <strain evidence="1">GSM-AAB239-AS_SAM_17_03QT</strain>
        <tissue evidence="1">Leaf</tissue>
    </source>
</reference>
<evidence type="ECO:0000313" key="1">
    <source>
        <dbReference type="EMBL" id="KAJ6807031.1"/>
    </source>
</evidence>
<dbReference type="Proteomes" id="UP001140949">
    <property type="component" value="Unassembled WGS sequence"/>
</dbReference>
<name>A0AAX6ESZ6_IRIPA</name>
<protein>
    <recommendedName>
        <fullName evidence="4">Reverse transcriptase</fullName>
    </recommendedName>
</protein>
<proteinExistence type="predicted"/>
<dbReference type="AlphaFoldDB" id="A0AAX6ESZ6"/>
<gene>
    <name evidence="1" type="ORF">M6B38_106545</name>
    <name evidence="2" type="ORF">M6B38_168465</name>
</gene>
<accession>A0AAX6ESZ6</accession>
<comment type="caution">
    <text evidence="1">The sequence shown here is derived from an EMBL/GenBank/DDBJ whole genome shotgun (WGS) entry which is preliminary data.</text>
</comment>
<dbReference type="EMBL" id="JANAVB010033617">
    <property type="protein sequence ID" value="KAJ6808102.1"/>
    <property type="molecule type" value="Genomic_DNA"/>
</dbReference>
<dbReference type="EMBL" id="JANAVB010034358">
    <property type="protein sequence ID" value="KAJ6807031.1"/>
    <property type="molecule type" value="Genomic_DNA"/>
</dbReference>
<organism evidence="1 3">
    <name type="scientific">Iris pallida</name>
    <name type="common">Sweet iris</name>
    <dbReference type="NCBI Taxonomy" id="29817"/>
    <lineage>
        <taxon>Eukaryota</taxon>
        <taxon>Viridiplantae</taxon>
        <taxon>Streptophyta</taxon>
        <taxon>Embryophyta</taxon>
        <taxon>Tracheophyta</taxon>
        <taxon>Spermatophyta</taxon>
        <taxon>Magnoliopsida</taxon>
        <taxon>Liliopsida</taxon>
        <taxon>Asparagales</taxon>
        <taxon>Iridaceae</taxon>
        <taxon>Iridoideae</taxon>
        <taxon>Irideae</taxon>
        <taxon>Iris</taxon>
    </lineage>
</organism>
<evidence type="ECO:0000313" key="2">
    <source>
        <dbReference type="EMBL" id="KAJ6808102.1"/>
    </source>
</evidence>
<reference evidence="1" key="1">
    <citation type="journal article" date="2023" name="GigaByte">
        <title>Genome assembly of the bearded iris, Iris pallida Lam.</title>
        <authorList>
            <person name="Bruccoleri R.E."/>
            <person name="Oakeley E.J."/>
            <person name="Faust A.M.E."/>
            <person name="Altorfer M."/>
            <person name="Dessus-Babus S."/>
            <person name="Burckhardt D."/>
            <person name="Oertli M."/>
            <person name="Naumann U."/>
            <person name="Petersen F."/>
            <person name="Wong J."/>
        </authorList>
    </citation>
    <scope>NUCLEOTIDE SEQUENCE</scope>
    <source>
        <strain evidence="1">GSM-AAB239-AS_SAM_17_03QT</strain>
    </source>
</reference>
<evidence type="ECO:0000313" key="3">
    <source>
        <dbReference type="Proteomes" id="UP001140949"/>
    </source>
</evidence>
<evidence type="ECO:0008006" key="4">
    <source>
        <dbReference type="Google" id="ProtNLM"/>
    </source>
</evidence>